<dbReference type="AlphaFoldDB" id="A0A9K3D0T7"/>
<name>A0A9K3D0T7_9EUKA</name>
<dbReference type="OrthoDB" id="10677149at2759"/>
<reference evidence="1 2" key="1">
    <citation type="journal article" date="2018" name="PLoS ONE">
        <title>The draft genome of Kipferlia bialata reveals reductive genome evolution in fornicate parasites.</title>
        <authorList>
            <person name="Tanifuji G."/>
            <person name="Takabayashi S."/>
            <person name="Kume K."/>
            <person name="Takagi M."/>
            <person name="Nakayama T."/>
            <person name="Kamikawa R."/>
            <person name="Inagaki Y."/>
            <person name="Hashimoto T."/>
        </authorList>
    </citation>
    <scope>NUCLEOTIDE SEQUENCE [LARGE SCALE GENOMIC DNA]</scope>
    <source>
        <strain evidence="1">NY0173</strain>
    </source>
</reference>
<dbReference type="EMBL" id="BDIP01001813">
    <property type="protein sequence ID" value="GIQ85189.1"/>
    <property type="molecule type" value="Genomic_DNA"/>
</dbReference>
<feature type="non-terminal residue" evidence="1">
    <location>
        <position position="1"/>
    </location>
</feature>
<evidence type="ECO:0000313" key="1">
    <source>
        <dbReference type="EMBL" id="GIQ85189.1"/>
    </source>
</evidence>
<accession>A0A9K3D0T7</accession>
<keyword evidence="2" id="KW-1185">Reference proteome</keyword>
<evidence type="ECO:0000313" key="2">
    <source>
        <dbReference type="Proteomes" id="UP000265618"/>
    </source>
</evidence>
<sequence>KSGPSCSNCETSFILQFHFEPTTKDTRVVSPTVSITVLRKPQDETGCSMEYVGMLGDGRILLRARYGVGLWVAPLTLLDKTAMSQEMLDGVYSNPDSIFDIMDYKDGLEEDRPVPLEYPGMATKGRECVLSGSLTPTHVLPLYKSGATLKPIAIVDIMTALEQEQRGRERESVAHDTEGEERDTDAVTLNVETAPHVFGQTVMVAADSVYHASYKVQPATPLFTTAVEESMAMLASNLRDVDYMAPDAYGQEAAVTAYCPFTQCVTPLPSPHHTQMATTLSEAEVSASAISLGDACDLDAIAKLTQFSQYAPGCFEGSTDNGITPVELRGRYIKDTLPPGMDVYKISHAPKHYRIRYALVSDTGADPLSIIPEGLRHPDMELIEEGRLGDMMGAPVWKGCLAHPLSVESGFVIGFDGGRRDGGARIGTQHPCSCGITPALSSDPFSPYRTDWVGIPVLVSLPGGTDTDTHPKATYDWDEGVLASAGLNYPLPDRAFDVPDRGCDTVDIAMGDPDAASGRWNIHVRSSSGYPYAETVALHESITLPDNPGDTLFQTLAVVKDVSTRFRDNTETIGAVGGMDGVGEWYQMVHTVGVSTNRAGFFTTHLYGKRQCVSVGGLGESGPEAYVFDEESQSGVGWQSVTGQTLEASVPGGWYSNSDCINVTYVRSCLASVPGGWYSNSGWGDGSYPCFVLRDRAGKAVGARILYITEDDVEEGEEEAEVPVAPPVRNVKRVRAQRVSHQ</sequence>
<organism evidence="1 2">
    <name type="scientific">Kipferlia bialata</name>
    <dbReference type="NCBI Taxonomy" id="797122"/>
    <lineage>
        <taxon>Eukaryota</taxon>
        <taxon>Metamonada</taxon>
        <taxon>Carpediemonas-like organisms</taxon>
        <taxon>Kipferlia</taxon>
    </lineage>
</organism>
<proteinExistence type="predicted"/>
<dbReference type="Proteomes" id="UP000265618">
    <property type="component" value="Unassembled WGS sequence"/>
</dbReference>
<gene>
    <name evidence="1" type="ORF">KIPB_006823</name>
</gene>
<protein>
    <submittedName>
        <fullName evidence="1">Uncharacterized protein</fullName>
    </submittedName>
</protein>
<comment type="caution">
    <text evidence="1">The sequence shown here is derived from an EMBL/GenBank/DDBJ whole genome shotgun (WGS) entry which is preliminary data.</text>
</comment>